<evidence type="ECO:0000313" key="2">
    <source>
        <dbReference type="Proteomes" id="UP000198793"/>
    </source>
</evidence>
<evidence type="ECO:0000313" key="1">
    <source>
        <dbReference type="EMBL" id="SDO30402.1"/>
    </source>
</evidence>
<accession>A0A1H0IG75</accession>
<dbReference type="Proteomes" id="UP000198793">
    <property type="component" value="Unassembled WGS sequence"/>
</dbReference>
<reference evidence="1 2" key="1">
    <citation type="submission" date="2016-10" db="EMBL/GenBank/DDBJ databases">
        <authorList>
            <person name="de Groot N.N."/>
        </authorList>
    </citation>
    <scope>NUCLEOTIDE SEQUENCE [LARGE SCALE GENOMIC DNA]</scope>
    <source>
        <strain evidence="2">L7-484,KACC 16230,DSM 25025</strain>
    </source>
</reference>
<evidence type="ECO:0008006" key="3">
    <source>
        <dbReference type="Google" id="ProtNLM"/>
    </source>
</evidence>
<proteinExistence type="predicted"/>
<dbReference type="STRING" id="1166073.SAMN05192530_105127"/>
<dbReference type="InterPro" id="IPR038444">
    <property type="entry name" value="DUF465_sf"/>
</dbReference>
<dbReference type="EMBL" id="FNIT01000005">
    <property type="protein sequence ID" value="SDO30402.1"/>
    <property type="molecule type" value="Genomic_DNA"/>
</dbReference>
<dbReference type="Gene3D" id="6.10.280.50">
    <property type="match status" value="1"/>
</dbReference>
<dbReference type="RefSeq" id="WP_090673635.1">
    <property type="nucleotide sequence ID" value="NZ_FNIT01000005.1"/>
</dbReference>
<protein>
    <recommendedName>
        <fullName evidence="3">DUF465 domain-containing protein</fullName>
    </recommendedName>
</protein>
<name>A0A1H0IG75_9HYPH</name>
<dbReference type="Pfam" id="PF04325">
    <property type="entry name" value="DUF465"/>
    <property type="match status" value="1"/>
</dbReference>
<dbReference type="InterPro" id="IPR007420">
    <property type="entry name" value="DUF465"/>
</dbReference>
<dbReference type="OrthoDB" id="7362854at2"/>
<dbReference type="AlphaFoldDB" id="A0A1H0IG75"/>
<sequence>MSLDAHLATLEQRHSALDDEIATAHTKPAITDAEMRELKRRKLQLKDEIERLRASRD</sequence>
<keyword evidence="2" id="KW-1185">Reference proteome</keyword>
<gene>
    <name evidence="1" type="ORF">SAMN05192530_105127</name>
</gene>
<organism evidence="1 2">
    <name type="scientific">Aureimonas jatrophae</name>
    <dbReference type="NCBI Taxonomy" id="1166073"/>
    <lineage>
        <taxon>Bacteria</taxon>
        <taxon>Pseudomonadati</taxon>
        <taxon>Pseudomonadota</taxon>
        <taxon>Alphaproteobacteria</taxon>
        <taxon>Hyphomicrobiales</taxon>
        <taxon>Aurantimonadaceae</taxon>
        <taxon>Aureimonas</taxon>
    </lineage>
</organism>